<dbReference type="PANTHER" id="PTHR47816">
    <property type="entry name" value="RIBOSOMAL RNA SMALL SUBUNIT METHYLTRANSFERASE C"/>
    <property type="match status" value="1"/>
</dbReference>
<dbReference type="InterPro" id="IPR046977">
    <property type="entry name" value="RsmC/RlmG"/>
</dbReference>
<dbReference type="Proteomes" id="UP000635606">
    <property type="component" value="Unassembled WGS sequence"/>
</dbReference>
<dbReference type="AlphaFoldDB" id="A0A8J4E7P7"/>
<sequence length="209" mass="22153">MTAEHYFSADPASPAQSRQIDIDVAGRPVRLESSTGVFSAGRLDLGTALLLRKAPLPGPATTGTLLDLGCGYGPIAVTLALSAPKATVYATDVNRRALDLTRANAASAGAGNVVVGEPTEIPDHVRFDQIWSNPPIRVGKTELHAMLETWLPRLAGNGTAWLVVARNLGADSLQEWITAKGWPTHRHASGKGYRVLRVDQHNATHAGSP</sequence>
<name>A0A8J4E7P7_9ACTN</name>
<dbReference type="GO" id="GO:0008757">
    <property type="term" value="F:S-adenosylmethionine-dependent methyltransferase activity"/>
    <property type="evidence" value="ECO:0007669"/>
    <property type="project" value="InterPro"/>
</dbReference>
<keyword evidence="5" id="KW-1185">Reference proteome</keyword>
<dbReference type="InterPro" id="IPR029063">
    <property type="entry name" value="SAM-dependent_MTases_sf"/>
</dbReference>
<keyword evidence="1 4" id="KW-0489">Methyltransferase</keyword>
<dbReference type="InterPro" id="IPR007848">
    <property type="entry name" value="Small_mtfrase_dom"/>
</dbReference>
<dbReference type="SUPFAM" id="SSF53335">
    <property type="entry name" value="S-adenosyl-L-methionine-dependent methyltransferases"/>
    <property type="match status" value="1"/>
</dbReference>
<accession>A0A8J4E7P7</accession>
<dbReference type="EMBL" id="BOPH01000001">
    <property type="protein sequence ID" value="GIJ65335.1"/>
    <property type="molecule type" value="Genomic_DNA"/>
</dbReference>
<keyword evidence="2" id="KW-0808">Transferase</keyword>
<evidence type="ECO:0000313" key="5">
    <source>
        <dbReference type="Proteomes" id="UP000635606"/>
    </source>
</evidence>
<proteinExistence type="predicted"/>
<evidence type="ECO:0000259" key="3">
    <source>
        <dbReference type="Pfam" id="PF05175"/>
    </source>
</evidence>
<dbReference type="PANTHER" id="PTHR47816:SF4">
    <property type="entry name" value="RIBOSOMAL RNA SMALL SUBUNIT METHYLTRANSFERASE C"/>
    <property type="match status" value="1"/>
</dbReference>
<dbReference type="Pfam" id="PF05175">
    <property type="entry name" value="MTS"/>
    <property type="match status" value="1"/>
</dbReference>
<evidence type="ECO:0000256" key="1">
    <source>
        <dbReference type="ARBA" id="ARBA00022603"/>
    </source>
</evidence>
<feature type="domain" description="Methyltransferase small" evidence="3">
    <location>
        <begin position="30"/>
        <end position="195"/>
    </location>
</feature>
<dbReference type="RefSeq" id="WP_203925316.1">
    <property type="nucleotide sequence ID" value="NZ_BOPH01000001.1"/>
</dbReference>
<protein>
    <submittedName>
        <fullName evidence="4">16S RNA G1207 methylase RsmC</fullName>
    </submittedName>
</protein>
<dbReference type="Gene3D" id="3.40.50.150">
    <property type="entry name" value="Vaccinia Virus protein VP39"/>
    <property type="match status" value="1"/>
</dbReference>
<organism evidence="4 5">
    <name type="scientific">Virgisporangium ochraceum</name>
    <dbReference type="NCBI Taxonomy" id="65505"/>
    <lineage>
        <taxon>Bacteria</taxon>
        <taxon>Bacillati</taxon>
        <taxon>Actinomycetota</taxon>
        <taxon>Actinomycetes</taxon>
        <taxon>Micromonosporales</taxon>
        <taxon>Micromonosporaceae</taxon>
        <taxon>Virgisporangium</taxon>
    </lineage>
</organism>
<dbReference type="CDD" id="cd02440">
    <property type="entry name" value="AdoMet_MTases"/>
    <property type="match status" value="1"/>
</dbReference>
<evidence type="ECO:0000256" key="2">
    <source>
        <dbReference type="ARBA" id="ARBA00022679"/>
    </source>
</evidence>
<dbReference type="GO" id="GO:0032259">
    <property type="term" value="P:methylation"/>
    <property type="evidence" value="ECO:0007669"/>
    <property type="project" value="UniProtKB-KW"/>
</dbReference>
<gene>
    <name evidence="4" type="ORF">Voc01_002520</name>
</gene>
<comment type="caution">
    <text evidence="4">The sequence shown here is derived from an EMBL/GenBank/DDBJ whole genome shotgun (WGS) entry which is preliminary data.</text>
</comment>
<evidence type="ECO:0000313" key="4">
    <source>
        <dbReference type="EMBL" id="GIJ65335.1"/>
    </source>
</evidence>
<reference evidence="4" key="1">
    <citation type="submission" date="2021-01" db="EMBL/GenBank/DDBJ databases">
        <title>Whole genome shotgun sequence of Virgisporangium ochraceum NBRC 16418.</title>
        <authorList>
            <person name="Komaki H."/>
            <person name="Tamura T."/>
        </authorList>
    </citation>
    <scope>NUCLEOTIDE SEQUENCE</scope>
    <source>
        <strain evidence="4">NBRC 16418</strain>
    </source>
</reference>